<organism evidence="3 4">
    <name type="scientific">Algimonas ampicilliniresistens</name>
    <dbReference type="NCBI Taxonomy" id="1298735"/>
    <lineage>
        <taxon>Bacteria</taxon>
        <taxon>Pseudomonadati</taxon>
        <taxon>Pseudomonadota</taxon>
        <taxon>Alphaproteobacteria</taxon>
        <taxon>Maricaulales</taxon>
        <taxon>Robiginitomaculaceae</taxon>
        <taxon>Algimonas</taxon>
    </lineage>
</organism>
<reference evidence="3" key="2">
    <citation type="submission" date="2023-01" db="EMBL/GenBank/DDBJ databases">
        <title>Draft genome sequence of Algimonas ampicilliniresistens strain NBRC 108219.</title>
        <authorList>
            <person name="Sun Q."/>
            <person name="Mori K."/>
        </authorList>
    </citation>
    <scope>NUCLEOTIDE SEQUENCE</scope>
    <source>
        <strain evidence="3">NBRC 108219</strain>
    </source>
</reference>
<keyword evidence="4" id="KW-1185">Reference proteome</keyword>
<feature type="region of interest" description="Disordered" evidence="1">
    <location>
        <begin position="112"/>
        <end position="208"/>
    </location>
</feature>
<evidence type="ECO:0000256" key="2">
    <source>
        <dbReference type="SAM" id="Phobius"/>
    </source>
</evidence>
<feature type="region of interest" description="Disordered" evidence="1">
    <location>
        <begin position="485"/>
        <end position="540"/>
    </location>
</feature>
<keyword evidence="2" id="KW-1133">Transmembrane helix</keyword>
<feature type="compositionally biased region" description="Pro residues" evidence="1">
    <location>
        <begin position="152"/>
        <end position="161"/>
    </location>
</feature>
<name>A0ABQ5V7U5_9PROT</name>
<reference evidence="3" key="1">
    <citation type="journal article" date="2014" name="Int. J. Syst. Evol. Microbiol.">
        <title>Complete genome of a new Firmicutes species belonging to the dominant human colonic microbiota ('Ruminococcus bicirculans') reveals two chromosomes and a selective capacity to utilize plant glucans.</title>
        <authorList>
            <consortium name="NISC Comparative Sequencing Program"/>
            <person name="Wegmann U."/>
            <person name="Louis P."/>
            <person name="Goesmann A."/>
            <person name="Henrissat B."/>
            <person name="Duncan S.H."/>
            <person name="Flint H.J."/>
        </authorList>
    </citation>
    <scope>NUCLEOTIDE SEQUENCE</scope>
    <source>
        <strain evidence="3">NBRC 108219</strain>
    </source>
</reference>
<feature type="compositionally biased region" description="Low complexity" evidence="1">
    <location>
        <begin position="517"/>
        <end position="533"/>
    </location>
</feature>
<comment type="caution">
    <text evidence="3">The sequence shown here is derived from an EMBL/GenBank/DDBJ whole genome shotgun (WGS) entry which is preliminary data.</text>
</comment>
<protein>
    <submittedName>
        <fullName evidence="3">Uncharacterized protein</fullName>
    </submittedName>
</protein>
<feature type="compositionally biased region" description="Pro residues" evidence="1">
    <location>
        <begin position="112"/>
        <end position="144"/>
    </location>
</feature>
<sequence>MLSRSKESQPRVTAYVPYDQGLYTPRGGGFSPYHDPDRLADFFEDDAQRGTGTVVLAIAVHAFLFFALSTNFIVPDLKPDEPEVIPVQIVAFEAPQPEPEPVAEPVAAPVIPVPARAPRPQPRPTPPPVREPEPTPPPPAPLPEPEPEPDPEPTPIPPPPEILAEPVVEPEPEAIPAPEPDPIPEPIEPEPEPELIPEPIVLDPEPESEPVIELDPIVPEPVISEPEPILEPEPVIEPVVEPEPELVIEPEPVVEPDPELELEIEPAPFVTPTPAEEVPAPGIMTPELEPRPLEELPPVEALEIVEPEIVEPQTVEPEPEIVLEPEPQAEPIVIEPEIITAPPTILASPEAPETIVEERRAVPQEQSDPFIDLMRQDRPLGPANTADPGQIRRPSSNPLSGPTTGGGNIGAPPSGGTQRAAPGTGGWTLAPGSYGNSPGEGFEGIVLDIRCREAGKTHLDCPEYLRTFQGRNSDGFESFDQYKSRGVRTTGTPGAPAGFRRGNSTGANIAGGGDPWSTGIGNNSINAGGASSTLLDDGPEVGFSREFLSNPIRIEDDSRRLRDLFREPDPDESRLKIDELVQPEPEKDP</sequence>
<feature type="region of interest" description="Disordered" evidence="1">
    <location>
        <begin position="360"/>
        <end position="436"/>
    </location>
</feature>
<feature type="transmembrane region" description="Helical" evidence="2">
    <location>
        <begin position="54"/>
        <end position="74"/>
    </location>
</feature>
<evidence type="ECO:0000256" key="1">
    <source>
        <dbReference type="SAM" id="MobiDB-lite"/>
    </source>
</evidence>
<keyword evidence="2" id="KW-0472">Membrane</keyword>
<feature type="region of interest" description="Disordered" evidence="1">
    <location>
        <begin position="271"/>
        <end position="291"/>
    </location>
</feature>
<accession>A0ABQ5V7U5</accession>
<feature type="region of interest" description="Disordered" evidence="1">
    <location>
        <begin position="309"/>
        <end position="329"/>
    </location>
</feature>
<keyword evidence="2" id="KW-0812">Transmembrane</keyword>
<feature type="region of interest" description="Disordered" evidence="1">
    <location>
        <begin position="565"/>
        <end position="589"/>
    </location>
</feature>
<evidence type="ECO:0000313" key="4">
    <source>
        <dbReference type="Proteomes" id="UP001161391"/>
    </source>
</evidence>
<dbReference type="Proteomes" id="UP001161391">
    <property type="component" value="Unassembled WGS sequence"/>
</dbReference>
<evidence type="ECO:0000313" key="3">
    <source>
        <dbReference type="EMBL" id="GLQ22656.1"/>
    </source>
</evidence>
<feature type="compositionally biased region" description="Pro residues" evidence="1">
    <location>
        <begin position="173"/>
        <end position="186"/>
    </location>
</feature>
<feature type="compositionally biased region" description="Polar residues" evidence="1">
    <location>
        <begin position="393"/>
        <end position="402"/>
    </location>
</feature>
<gene>
    <name evidence="3" type="ORF">GCM10007853_05300</name>
</gene>
<proteinExistence type="predicted"/>
<dbReference type="EMBL" id="BSNK01000001">
    <property type="protein sequence ID" value="GLQ22656.1"/>
    <property type="molecule type" value="Genomic_DNA"/>
</dbReference>